<dbReference type="Pfam" id="PF07939">
    <property type="entry name" value="DUF1685"/>
    <property type="match status" value="1"/>
</dbReference>
<reference evidence="1 2" key="1">
    <citation type="submission" date="2020-08" db="EMBL/GenBank/DDBJ databases">
        <title>Plant Genome Project.</title>
        <authorList>
            <person name="Zhang R.-G."/>
        </authorList>
    </citation>
    <scope>NUCLEOTIDE SEQUENCE [LARGE SCALE GENOMIC DNA]</scope>
    <source>
        <tissue evidence="1">Rhizome</tissue>
    </source>
</reference>
<accession>A0A8J5H3R2</accession>
<evidence type="ECO:0000313" key="2">
    <source>
        <dbReference type="Proteomes" id="UP000734854"/>
    </source>
</evidence>
<proteinExistence type="predicted"/>
<dbReference type="InterPro" id="IPR012881">
    <property type="entry name" value="DUF1685"/>
</dbReference>
<organism evidence="1 2">
    <name type="scientific">Zingiber officinale</name>
    <name type="common">Ginger</name>
    <name type="synonym">Amomum zingiber</name>
    <dbReference type="NCBI Taxonomy" id="94328"/>
    <lineage>
        <taxon>Eukaryota</taxon>
        <taxon>Viridiplantae</taxon>
        <taxon>Streptophyta</taxon>
        <taxon>Embryophyta</taxon>
        <taxon>Tracheophyta</taxon>
        <taxon>Spermatophyta</taxon>
        <taxon>Magnoliopsida</taxon>
        <taxon>Liliopsida</taxon>
        <taxon>Zingiberales</taxon>
        <taxon>Zingiberaceae</taxon>
        <taxon>Zingiber</taxon>
    </lineage>
</organism>
<dbReference type="AlphaFoldDB" id="A0A8J5H3R2"/>
<evidence type="ECO:0000313" key="1">
    <source>
        <dbReference type="EMBL" id="KAG6515099.1"/>
    </source>
</evidence>
<gene>
    <name evidence="1" type="ORF">ZIOFF_025484</name>
</gene>
<protein>
    <submittedName>
        <fullName evidence="1">Uncharacterized protein</fullName>
    </submittedName>
</protein>
<dbReference type="Proteomes" id="UP000734854">
    <property type="component" value="Unassembled WGS sequence"/>
</dbReference>
<name>A0A8J5H3R2_ZINOF</name>
<sequence>MDSDLEELKGCLDLGFGFSYDEIPGLYAMLPTLEQLCNSMTSSGSLIIKEGETLANVKIHIQKKLQVLDDEFSKCALYLGCHSSLATPIYMLSLSPWAIKAASNAESVESHLHGMSAIVLEGNV</sequence>
<keyword evidence="2" id="KW-1185">Reference proteome</keyword>
<dbReference type="EMBL" id="JACMSC010000007">
    <property type="protein sequence ID" value="KAG6515099.1"/>
    <property type="molecule type" value="Genomic_DNA"/>
</dbReference>
<comment type="caution">
    <text evidence="1">The sequence shown here is derived from an EMBL/GenBank/DDBJ whole genome shotgun (WGS) entry which is preliminary data.</text>
</comment>